<dbReference type="EMBL" id="CP053069">
    <property type="protein sequence ID" value="QJR09050.1"/>
    <property type="molecule type" value="Genomic_DNA"/>
</dbReference>
<proteinExistence type="predicted"/>
<dbReference type="InterPro" id="IPR006311">
    <property type="entry name" value="TAT_signal"/>
</dbReference>
<dbReference type="Proteomes" id="UP000501534">
    <property type="component" value="Chromosome"/>
</dbReference>
<protein>
    <recommendedName>
        <fullName evidence="3">FecR family protein</fullName>
    </recommendedName>
</protein>
<sequence>MSLDPSRRRLIRYLAVAGAAGPAGLSGWMSRALAAGSLGGVEGVARLEGTATVNGQPAKVGTPVKPGDRVATGKASQAVIVVGSDAFLLRAETTVETKGSGGIATALTVLNGKLLSVFGKKPMSIQAGPAAIGIRGTGAYLEVEAKRVYFCLCYGEAVIDGKNMPSKIVKTEHHESPLWLMDDGSALTAEPGPFLNHTDDELILLEGLVGREPPFVKSGVYPTKRY</sequence>
<keyword evidence="2" id="KW-1185">Reference proteome</keyword>
<evidence type="ECO:0008006" key="3">
    <source>
        <dbReference type="Google" id="ProtNLM"/>
    </source>
</evidence>
<gene>
    <name evidence="1" type="ORF">DSM104443_00086</name>
</gene>
<dbReference type="PROSITE" id="PS51318">
    <property type="entry name" value="TAT"/>
    <property type="match status" value="1"/>
</dbReference>
<evidence type="ECO:0000313" key="2">
    <source>
        <dbReference type="Proteomes" id="UP000501534"/>
    </source>
</evidence>
<dbReference type="RefSeq" id="WP_171088753.1">
    <property type="nucleotide sequence ID" value="NZ_CP053069.1"/>
</dbReference>
<reference evidence="1 2" key="1">
    <citation type="submission" date="2020-04" db="EMBL/GenBank/DDBJ databases">
        <title>Usitatibacter rugosus gen. nov., sp. nov. and Usitatibacter palustris sp. nov., novel members of Usitatibacteraceae fam. nov. within the order Nitrosomonadales isolated from soil.</title>
        <authorList>
            <person name="Huber K.J."/>
            <person name="Neumann-Schaal M."/>
            <person name="Geppert A."/>
            <person name="Luckner M."/>
            <person name="Wanner G."/>
            <person name="Overmann J."/>
        </authorList>
    </citation>
    <scope>NUCLEOTIDE SEQUENCE [LARGE SCALE GENOMIC DNA]</scope>
    <source>
        <strain evidence="1 2">0125_3</strain>
    </source>
</reference>
<name>A0A6M4GP01_9PROT</name>
<dbReference type="AlphaFoldDB" id="A0A6M4GP01"/>
<evidence type="ECO:0000313" key="1">
    <source>
        <dbReference type="EMBL" id="QJR09050.1"/>
    </source>
</evidence>
<dbReference type="KEGG" id="uru:DSM104443_00086"/>
<organism evidence="1 2">
    <name type="scientific">Usitatibacter rugosus</name>
    <dbReference type="NCBI Taxonomy" id="2732067"/>
    <lineage>
        <taxon>Bacteria</taxon>
        <taxon>Pseudomonadati</taxon>
        <taxon>Pseudomonadota</taxon>
        <taxon>Betaproteobacteria</taxon>
        <taxon>Nitrosomonadales</taxon>
        <taxon>Usitatibacteraceae</taxon>
        <taxon>Usitatibacter</taxon>
    </lineage>
</organism>
<accession>A0A6M4GP01</accession>